<comment type="caution">
    <text evidence="1">The sequence shown here is derived from an EMBL/GenBank/DDBJ whole genome shotgun (WGS) entry which is preliminary data.</text>
</comment>
<dbReference type="RefSeq" id="WP_322877339.1">
    <property type="nucleotide sequence ID" value="NZ_JAVMIP010000002.1"/>
</dbReference>
<dbReference type="Proteomes" id="UP001268256">
    <property type="component" value="Unassembled WGS sequence"/>
</dbReference>
<proteinExistence type="predicted"/>
<dbReference type="AlphaFoldDB" id="A0AAE4JXK8"/>
<dbReference type="EMBL" id="JAVMIP010000002">
    <property type="protein sequence ID" value="MDS3860054.1"/>
    <property type="molecule type" value="Genomic_DNA"/>
</dbReference>
<evidence type="ECO:0000313" key="1">
    <source>
        <dbReference type="EMBL" id="MDS3860054.1"/>
    </source>
</evidence>
<organism evidence="1 2">
    <name type="scientific">Pseudocalidococcus azoricus BACA0444</name>
    <dbReference type="NCBI Taxonomy" id="2918990"/>
    <lineage>
        <taxon>Bacteria</taxon>
        <taxon>Bacillati</taxon>
        <taxon>Cyanobacteriota</taxon>
        <taxon>Cyanophyceae</taxon>
        <taxon>Acaryochloridales</taxon>
        <taxon>Thermosynechococcaceae</taxon>
        <taxon>Pseudocalidococcus</taxon>
        <taxon>Pseudocalidococcus azoricus</taxon>
    </lineage>
</organism>
<reference evidence="2" key="1">
    <citation type="submission" date="2023-07" db="EMBL/GenBank/DDBJ databases">
        <authorList>
            <person name="Luz R."/>
            <person name="Cordeiro R."/>
            <person name="Fonseca A."/>
            <person name="Goncalves V."/>
        </authorList>
    </citation>
    <scope>NUCLEOTIDE SEQUENCE [LARGE SCALE GENOMIC DNA]</scope>
    <source>
        <strain evidence="2">BACA0444</strain>
    </source>
</reference>
<evidence type="ECO:0000313" key="2">
    <source>
        <dbReference type="Proteomes" id="UP001268256"/>
    </source>
</evidence>
<sequence>MQDKNFEDIKERIETGLGNNFPPEARLIMLGEIFCSLSHGLITPNQAYELEDLLGLKQFFQNYDQLREIGAFGETFAVA</sequence>
<gene>
    <name evidence="1" type="ORF">RIF25_04450</name>
</gene>
<keyword evidence="2" id="KW-1185">Reference proteome</keyword>
<accession>A0AAE4JXK8</accession>
<protein>
    <submittedName>
        <fullName evidence="1">Uncharacterized protein</fullName>
    </submittedName>
</protein>
<name>A0AAE4JXK8_9CYAN</name>